<dbReference type="EMBL" id="JBHUOL010000018">
    <property type="protein sequence ID" value="MFD2909189.1"/>
    <property type="molecule type" value="Genomic_DNA"/>
</dbReference>
<dbReference type="InterPro" id="IPR000468">
    <property type="entry name" value="Barstar"/>
</dbReference>
<organism evidence="3 4">
    <name type="scientific">Flavobacterium ardleyense</name>
    <dbReference type="NCBI Taxonomy" id="2038737"/>
    <lineage>
        <taxon>Bacteria</taxon>
        <taxon>Pseudomonadati</taxon>
        <taxon>Bacteroidota</taxon>
        <taxon>Flavobacteriia</taxon>
        <taxon>Flavobacteriales</taxon>
        <taxon>Flavobacteriaceae</taxon>
        <taxon>Flavobacterium</taxon>
    </lineage>
</organism>
<dbReference type="RefSeq" id="WP_379807463.1">
    <property type="nucleotide sequence ID" value="NZ_JBHUOL010000018.1"/>
</dbReference>
<evidence type="ECO:0000259" key="2">
    <source>
        <dbReference type="Pfam" id="PF01337"/>
    </source>
</evidence>
<dbReference type="Proteomes" id="UP001597549">
    <property type="component" value="Unassembled WGS sequence"/>
</dbReference>
<protein>
    <submittedName>
        <fullName evidence="3">Barstar family protein</fullName>
    </submittedName>
</protein>
<evidence type="ECO:0000313" key="3">
    <source>
        <dbReference type="EMBL" id="MFD2909189.1"/>
    </source>
</evidence>
<dbReference type="InterPro" id="IPR035905">
    <property type="entry name" value="Barstar-like_sf"/>
</dbReference>
<dbReference type="Gene3D" id="3.30.370.10">
    <property type="entry name" value="Barstar-like"/>
    <property type="match status" value="1"/>
</dbReference>
<sequence length="98" mass="11844">MVEIDLNFQDIKNKKSFFNLMSKSFDLPNYFKNSFDSLDECMRDLSWLSGDYLEIKIKNLDPIKITNQELYNDIIESIEFYNQYWINSNDKKVIFSFE</sequence>
<dbReference type="SUPFAM" id="SSF52038">
    <property type="entry name" value="Barstar-related"/>
    <property type="match status" value="1"/>
</dbReference>
<proteinExistence type="inferred from homology"/>
<comment type="caution">
    <text evidence="3">The sequence shown here is derived from an EMBL/GenBank/DDBJ whole genome shotgun (WGS) entry which is preliminary data.</text>
</comment>
<accession>A0ABW5Z8P2</accession>
<keyword evidence="4" id="KW-1185">Reference proteome</keyword>
<feature type="domain" description="Barstar (barnase inhibitor)" evidence="2">
    <location>
        <begin position="3"/>
        <end position="94"/>
    </location>
</feature>
<evidence type="ECO:0000256" key="1">
    <source>
        <dbReference type="ARBA" id="ARBA00006845"/>
    </source>
</evidence>
<reference evidence="4" key="1">
    <citation type="journal article" date="2019" name="Int. J. Syst. Evol. Microbiol.">
        <title>The Global Catalogue of Microorganisms (GCM) 10K type strain sequencing project: providing services to taxonomists for standard genome sequencing and annotation.</title>
        <authorList>
            <consortium name="The Broad Institute Genomics Platform"/>
            <consortium name="The Broad Institute Genome Sequencing Center for Infectious Disease"/>
            <person name="Wu L."/>
            <person name="Ma J."/>
        </authorList>
    </citation>
    <scope>NUCLEOTIDE SEQUENCE [LARGE SCALE GENOMIC DNA]</scope>
    <source>
        <strain evidence="4">KCTC 52644</strain>
    </source>
</reference>
<dbReference type="Pfam" id="PF01337">
    <property type="entry name" value="Barstar"/>
    <property type="match status" value="1"/>
</dbReference>
<comment type="similarity">
    <text evidence="1">Belongs to the barstar family.</text>
</comment>
<gene>
    <name evidence="3" type="ORF">ACFSX9_10635</name>
</gene>
<evidence type="ECO:0000313" key="4">
    <source>
        <dbReference type="Proteomes" id="UP001597549"/>
    </source>
</evidence>
<name>A0ABW5Z8P2_9FLAO</name>